<feature type="domain" description="Glycosyl transferase family 1" evidence="1">
    <location>
        <begin position="201"/>
        <end position="355"/>
    </location>
</feature>
<dbReference type="SUPFAM" id="SSF53756">
    <property type="entry name" value="UDP-Glycosyltransferase/glycogen phosphorylase"/>
    <property type="match status" value="1"/>
</dbReference>
<protein>
    <submittedName>
        <fullName evidence="2">Glycosyltransferase involved in cell wall bisynthesis</fullName>
    </submittedName>
</protein>
<dbReference type="InterPro" id="IPR001296">
    <property type="entry name" value="Glyco_trans_1"/>
</dbReference>
<accession>A0A1M6BHD8</accession>
<proteinExistence type="predicted"/>
<dbReference type="OrthoDB" id="9811239at2"/>
<dbReference type="Gene3D" id="3.40.50.2000">
    <property type="entry name" value="Glycogen Phosphorylase B"/>
    <property type="match status" value="2"/>
</dbReference>
<keyword evidence="3" id="KW-1185">Reference proteome</keyword>
<keyword evidence="2" id="KW-0808">Transferase</keyword>
<dbReference type="STRING" id="1118202.SAMN05443429_1025"/>
<sequence>MMKKKLLFIYYQNIKQNGVSRVLANLTWELCERGYQVEVLFLMAPHEDFYAFHPNIKKHYIDSFAHKSSRLGVKIYKKYKNIPKSYNLYSYLYDWGSYNVLRGWLKENHHQCDKIITCWYKLSSMLSLDKEICKKTIAWEHISYETGGLIWFKFLRKYYKNLNGIIPINKAGYDFYKQINPNTYLIYNIIGEPFEETEFIPPSEKSNLITFAGRLVYDKNPLEFLEIIQKANLPADWKVIIAGDGTERHELESFVLENKIRNIEFVGRKSSNEIYELFKKSKIFCLTSRVEGLPTVLLEAMFCSNALVSYDCKYGPADIINERNGYLIPQSNKNIFIEKLRELTQNQMLLDSLMKSSYEETRFWKKENVIKQWEKVL</sequence>
<evidence type="ECO:0000313" key="2">
    <source>
        <dbReference type="EMBL" id="SHI48131.1"/>
    </source>
</evidence>
<dbReference type="EMBL" id="FQYI01000002">
    <property type="protein sequence ID" value="SHI48131.1"/>
    <property type="molecule type" value="Genomic_DNA"/>
</dbReference>
<organism evidence="2 3">
    <name type="scientific">Cruoricaptor ignavus</name>
    <dbReference type="NCBI Taxonomy" id="1118202"/>
    <lineage>
        <taxon>Bacteria</taxon>
        <taxon>Pseudomonadati</taxon>
        <taxon>Bacteroidota</taxon>
        <taxon>Flavobacteriia</taxon>
        <taxon>Flavobacteriales</taxon>
        <taxon>Weeksellaceae</taxon>
        <taxon>Cruoricaptor</taxon>
    </lineage>
</organism>
<evidence type="ECO:0000259" key="1">
    <source>
        <dbReference type="Pfam" id="PF00534"/>
    </source>
</evidence>
<dbReference type="PANTHER" id="PTHR12526">
    <property type="entry name" value="GLYCOSYLTRANSFERASE"/>
    <property type="match status" value="1"/>
</dbReference>
<dbReference type="PANTHER" id="PTHR12526:SF630">
    <property type="entry name" value="GLYCOSYLTRANSFERASE"/>
    <property type="match status" value="1"/>
</dbReference>
<name>A0A1M6BHD8_9FLAO</name>
<dbReference type="Proteomes" id="UP000184335">
    <property type="component" value="Unassembled WGS sequence"/>
</dbReference>
<dbReference type="Pfam" id="PF00534">
    <property type="entry name" value="Glycos_transf_1"/>
    <property type="match status" value="1"/>
</dbReference>
<dbReference type="AlphaFoldDB" id="A0A1M6BHD8"/>
<dbReference type="GO" id="GO:0016757">
    <property type="term" value="F:glycosyltransferase activity"/>
    <property type="evidence" value="ECO:0007669"/>
    <property type="project" value="InterPro"/>
</dbReference>
<gene>
    <name evidence="2" type="ORF">SAMN05443429_1025</name>
</gene>
<dbReference type="RefSeq" id="WP_073178024.1">
    <property type="nucleotide sequence ID" value="NZ_FQYI01000002.1"/>
</dbReference>
<evidence type="ECO:0000313" key="3">
    <source>
        <dbReference type="Proteomes" id="UP000184335"/>
    </source>
</evidence>
<reference evidence="2 3" key="1">
    <citation type="submission" date="2016-11" db="EMBL/GenBank/DDBJ databases">
        <authorList>
            <person name="Jaros S."/>
            <person name="Januszkiewicz K."/>
            <person name="Wedrychowicz H."/>
        </authorList>
    </citation>
    <scope>NUCLEOTIDE SEQUENCE [LARGE SCALE GENOMIC DNA]</scope>
    <source>
        <strain evidence="2 3">DSM 25479</strain>
    </source>
</reference>